<evidence type="ECO:0000313" key="4">
    <source>
        <dbReference type="EMBL" id="ARP88722.1"/>
    </source>
</evidence>
<dbReference type="EMBL" id="CP021109">
    <property type="protein sequence ID" value="ARP88722.1"/>
    <property type="molecule type" value="Genomic_DNA"/>
</dbReference>
<dbReference type="CDD" id="cd04301">
    <property type="entry name" value="NAT_SF"/>
    <property type="match status" value="1"/>
</dbReference>
<keyword evidence="2" id="KW-0012">Acyltransferase</keyword>
<gene>
    <name evidence="4" type="ORF">CAL13_13910</name>
</gene>
<protein>
    <submittedName>
        <fullName evidence="4">GNAT family N-acetyltransferase</fullName>
    </submittedName>
</protein>
<evidence type="ECO:0000256" key="1">
    <source>
        <dbReference type="ARBA" id="ARBA00022679"/>
    </source>
</evidence>
<dbReference type="PROSITE" id="PS51186">
    <property type="entry name" value="GNAT"/>
    <property type="match status" value="1"/>
</dbReference>
<accession>A0A1W6Z5S7</accession>
<dbReference type="AlphaFoldDB" id="A0A1W6Z5S7"/>
<reference evidence="4 5" key="1">
    <citation type="submission" date="2017-05" db="EMBL/GenBank/DDBJ databases">
        <title>Complete and WGS of Bordetella genogroups.</title>
        <authorList>
            <person name="Spilker T."/>
            <person name="LiPuma J."/>
        </authorList>
    </citation>
    <scope>NUCLEOTIDE SEQUENCE [LARGE SCALE GENOMIC DNA]</scope>
    <source>
        <strain evidence="4 5">AU17164</strain>
    </source>
</reference>
<feature type="domain" description="N-acetyltransferase" evidence="3">
    <location>
        <begin position="2"/>
        <end position="177"/>
    </location>
</feature>
<dbReference type="InterPro" id="IPR000182">
    <property type="entry name" value="GNAT_dom"/>
</dbReference>
<organism evidence="4 5">
    <name type="scientific">Bordetella genomosp. 9</name>
    <dbReference type="NCBI Taxonomy" id="1416803"/>
    <lineage>
        <taxon>Bacteria</taxon>
        <taxon>Pseudomonadati</taxon>
        <taxon>Pseudomonadota</taxon>
        <taxon>Betaproteobacteria</taxon>
        <taxon>Burkholderiales</taxon>
        <taxon>Alcaligenaceae</taxon>
        <taxon>Bordetella</taxon>
    </lineage>
</organism>
<dbReference type="GO" id="GO:0016747">
    <property type="term" value="F:acyltransferase activity, transferring groups other than amino-acyl groups"/>
    <property type="evidence" value="ECO:0007669"/>
    <property type="project" value="InterPro"/>
</dbReference>
<dbReference type="SUPFAM" id="SSF55729">
    <property type="entry name" value="Acyl-CoA N-acyltransferases (Nat)"/>
    <property type="match status" value="1"/>
</dbReference>
<evidence type="ECO:0000313" key="5">
    <source>
        <dbReference type="Proteomes" id="UP000194139"/>
    </source>
</evidence>
<keyword evidence="5" id="KW-1185">Reference proteome</keyword>
<dbReference type="Gene3D" id="3.40.630.30">
    <property type="match status" value="1"/>
</dbReference>
<proteinExistence type="predicted"/>
<dbReference type="Pfam" id="PF00583">
    <property type="entry name" value="Acetyltransf_1"/>
    <property type="match status" value="1"/>
</dbReference>
<evidence type="ECO:0000256" key="2">
    <source>
        <dbReference type="ARBA" id="ARBA00023315"/>
    </source>
</evidence>
<evidence type="ECO:0000259" key="3">
    <source>
        <dbReference type="PROSITE" id="PS51186"/>
    </source>
</evidence>
<dbReference type="PANTHER" id="PTHR43800:SF1">
    <property type="entry name" value="PEPTIDYL-LYSINE N-ACETYLTRANSFERASE YJAB"/>
    <property type="match status" value="1"/>
</dbReference>
<dbReference type="PANTHER" id="PTHR43800">
    <property type="entry name" value="PEPTIDYL-LYSINE N-ACETYLTRANSFERASE YJAB"/>
    <property type="match status" value="1"/>
</dbReference>
<name>A0A1W6Z5S7_9BORD</name>
<dbReference type="InterPro" id="IPR016181">
    <property type="entry name" value="Acyl_CoA_acyltransferase"/>
</dbReference>
<keyword evidence="1 4" id="KW-0808">Transferase</keyword>
<sequence length="177" mass="18989">MIHIRLATPQDLDKLACIERSAASVFRDAGLAWVADSGTMDREALAAMCAGNTLWVAAVQGNIPATNGDEPVGFLGAHPLDGQFYIAEVSVARAHQRKGIGARLIKAAIDHAARAGFPAATLTTYRDLPWNGPYYARMGFAEVPPLAVGPDHRHKLHAEAEAGHDLARRCVMTKRLA</sequence>
<dbReference type="Proteomes" id="UP000194139">
    <property type="component" value="Chromosome"/>
</dbReference>